<name>K2RFF8_MACPH</name>
<evidence type="ECO:0000313" key="2">
    <source>
        <dbReference type="EMBL" id="EKG21261.1"/>
    </source>
</evidence>
<dbReference type="EMBL" id="AHHD01000053">
    <property type="protein sequence ID" value="EKG21261.1"/>
    <property type="molecule type" value="Genomic_DNA"/>
</dbReference>
<comment type="caution">
    <text evidence="2">The sequence shown here is derived from an EMBL/GenBank/DDBJ whole genome shotgun (WGS) entry which is preliminary data.</text>
</comment>
<keyword evidence="1" id="KW-0472">Membrane</keyword>
<protein>
    <submittedName>
        <fullName evidence="2">Uncharacterized protein</fullName>
    </submittedName>
</protein>
<reference evidence="2 3" key="1">
    <citation type="journal article" date="2012" name="BMC Genomics">
        <title>Tools to kill: Genome of one of the most destructive plant pathogenic fungi Macrophomina phaseolina.</title>
        <authorList>
            <person name="Islam M.S."/>
            <person name="Haque M.S."/>
            <person name="Islam M.M."/>
            <person name="Emdad E.M."/>
            <person name="Halim A."/>
            <person name="Hossen Q.M.M."/>
            <person name="Hossain M.Z."/>
            <person name="Ahmed B."/>
            <person name="Rahim S."/>
            <person name="Rahman M.S."/>
            <person name="Alam M.M."/>
            <person name="Hou S."/>
            <person name="Wan X."/>
            <person name="Saito J.A."/>
            <person name="Alam M."/>
        </authorList>
    </citation>
    <scope>NUCLEOTIDE SEQUENCE [LARGE SCALE GENOMIC DNA]</scope>
    <source>
        <strain evidence="2 3">MS6</strain>
    </source>
</reference>
<gene>
    <name evidence="2" type="ORF">MPH_01404</name>
</gene>
<evidence type="ECO:0000313" key="3">
    <source>
        <dbReference type="Proteomes" id="UP000007129"/>
    </source>
</evidence>
<dbReference type="InParanoid" id="K2RFF8"/>
<accession>K2RFF8</accession>
<dbReference type="VEuPathDB" id="FungiDB:MPH_01404"/>
<proteinExistence type="predicted"/>
<keyword evidence="1" id="KW-0812">Transmembrane</keyword>
<sequence>MLYVERSRSASYLSCCEGSAGTWERSACYCLRVRSFRLLVVISTVVVTLLGILSISRVEGHSVSAFEGCPFAARLRGVSLSRTHLPFVHATVDLRRKVYHFLEGGRVFVGNYVLLDFFLQAFVEEVAESLV</sequence>
<evidence type="ECO:0000256" key="1">
    <source>
        <dbReference type="SAM" id="Phobius"/>
    </source>
</evidence>
<dbReference type="AlphaFoldDB" id="K2RFF8"/>
<feature type="transmembrane region" description="Helical" evidence="1">
    <location>
        <begin position="35"/>
        <end position="55"/>
    </location>
</feature>
<dbReference type="Proteomes" id="UP000007129">
    <property type="component" value="Unassembled WGS sequence"/>
</dbReference>
<dbReference type="HOGENOM" id="CLU_1928013_0_0_1"/>
<organism evidence="2 3">
    <name type="scientific">Macrophomina phaseolina (strain MS6)</name>
    <name type="common">Charcoal rot fungus</name>
    <dbReference type="NCBI Taxonomy" id="1126212"/>
    <lineage>
        <taxon>Eukaryota</taxon>
        <taxon>Fungi</taxon>
        <taxon>Dikarya</taxon>
        <taxon>Ascomycota</taxon>
        <taxon>Pezizomycotina</taxon>
        <taxon>Dothideomycetes</taxon>
        <taxon>Dothideomycetes incertae sedis</taxon>
        <taxon>Botryosphaeriales</taxon>
        <taxon>Botryosphaeriaceae</taxon>
        <taxon>Macrophomina</taxon>
    </lineage>
</organism>
<keyword evidence="1" id="KW-1133">Transmembrane helix</keyword>